<sequence length="358" mass="39746">MALVPVSESGYQGDGSVVSEREDFGLVGPLHLTTIDWKNPDHRRSVAACVVQGVYIIERDRQEKRLGPQALAPPWWNFCNFQLHRQLVDDADQSVFGAIYQFSPECNHSAEGCPKYVIAFRGTVTKGDAFTRDVELDVHFIRNDLHRTSRYEAAIQAVRYVVATFGSSNVWLAGHSLGSAIAMLAGKNMAKTGVFLESFLLNPPFVSAPIEKINDTKVKSGIRIASSFLTAGFAVALKNNTQKNRSVDTFVALSAWLPSLFVNPADHICSEYIGYFEHRKRMEGIGASGIEKLATQHSIGGLLMNAIGGKEYEEPLHLIPSANVIVNLTPSPNFKDAHGIHQWWRPELQLDCKTYQFR</sequence>
<protein>
    <submittedName>
        <fullName evidence="3">Hydrolase</fullName>
    </submittedName>
</protein>
<keyword evidence="4" id="KW-1185">Reference proteome</keyword>
<accession>A0AAV3RPB5</accession>
<evidence type="ECO:0000313" key="3">
    <source>
        <dbReference type="EMBL" id="GAA0176172.1"/>
    </source>
</evidence>
<organism evidence="3 4">
    <name type="scientific">Lithospermum erythrorhizon</name>
    <name type="common">Purple gromwell</name>
    <name type="synonym">Lithospermum officinale var. erythrorhizon</name>
    <dbReference type="NCBI Taxonomy" id="34254"/>
    <lineage>
        <taxon>Eukaryota</taxon>
        <taxon>Viridiplantae</taxon>
        <taxon>Streptophyta</taxon>
        <taxon>Embryophyta</taxon>
        <taxon>Tracheophyta</taxon>
        <taxon>Spermatophyta</taxon>
        <taxon>Magnoliopsida</taxon>
        <taxon>eudicotyledons</taxon>
        <taxon>Gunneridae</taxon>
        <taxon>Pentapetalae</taxon>
        <taxon>asterids</taxon>
        <taxon>lamiids</taxon>
        <taxon>Boraginales</taxon>
        <taxon>Boraginaceae</taxon>
        <taxon>Boraginoideae</taxon>
        <taxon>Lithospermeae</taxon>
        <taxon>Lithospermum</taxon>
    </lineage>
</organism>
<feature type="domain" description="Fungal lipase-type" evidence="2">
    <location>
        <begin position="122"/>
        <end position="195"/>
    </location>
</feature>
<keyword evidence="1 3" id="KW-0378">Hydrolase</keyword>
<dbReference type="Proteomes" id="UP001454036">
    <property type="component" value="Unassembled WGS sequence"/>
</dbReference>
<dbReference type="AlphaFoldDB" id="A0AAV3RPB5"/>
<dbReference type="GO" id="GO:0016787">
    <property type="term" value="F:hydrolase activity"/>
    <property type="evidence" value="ECO:0007669"/>
    <property type="project" value="UniProtKB-KW"/>
</dbReference>
<dbReference type="InterPro" id="IPR029058">
    <property type="entry name" value="AB_hydrolase_fold"/>
</dbReference>
<dbReference type="Pfam" id="PF01764">
    <property type="entry name" value="Lipase_3"/>
    <property type="match status" value="1"/>
</dbReference>
<dbReference type="PANTHER" id="PTHR31479:SF2">
    <property type="entry name" value="ALPHA_BETA-HYDROLASES SUPERFAMILY PROTEIN"/>
    <property type="match status" value="1"/>
</dbReference>
<dbReference type="GO" id="GO:0006629">
    <property type="term" value="P:lipid metabolic process"/>
    <property type="evidence" value="ECO:0007669"/>
    <property type="project" value="InterPro"/>
</dbReference>
<dbReference type="EMBL" id="BAABME010009986">
    <property type="protein sequence ID" value="GAA0176172.1"/>
    <property type="molecule type" value="Genomic_DNA"/>
</dbReference>
<comment type="caution">
    <text evidence="3">The sequence shown here is derived from an EMBL/GenBank/DDBJ whole genome shotgun (WGS) entry which is preliminary data.</text>
</comment>
<dbReference type="Gene3D" id="3.40.50.1820">
    <property type="entry name" value="alpha/beta hydrolase"/>
    <property type="match status" value="1"/>
</dbReference>
<dbReference type="PANTHER" id="PTHR31479">
    <property type="entry name" value="ALPHA/BETA-HYDROLASES SUPERFAMILY PROTEIN"/>
    <property type="match status" value="1"/>
</dbReference>
<reference evidence="3 4" key="1">
    <citation type="submission" date="2024-01" db="EMBL/GenBank/DDBJ databases">
        <title>The complete chloroplast genome sequence of Lithospermum erythrorhizon: insights into the phylogenetic relationship among Boraginaceae species and the maternal lineages of purple gromwells.</title>
        <authorList>
            <person name="Okada T."/>
            <person name="Watanabe K."/>
        </authorList>
    </citation>
    <scope>NUCLEOTIDE SEQUENCE [LARGE SCALE GENOMIC DNA]</scope>
</reference>
<dbReference type="SUPFAM" id="SSF53474">
    <property type="entry name" value="alpha/beta-Hydrolases"/>
    <property type="match status" value="1"/>
</dbReference>
<name>A0AAV3RPB5_LITER</name>
<gene>
    <name evidence="3" type="ORF">LIER_29215</name>
</gene>
<evidence type="ECO:0000259" key="2">
    <source>
        <dbReference type="Pfam" id="PF01764"/>
    </source>
</evidence>
<dbReference type="InterPro" id="IPR002921">
    <property type="entry name" value="Fungal_lipase-type"/>
</dbReference>
<evidence type="ECO:0000313" key="4">
    <source>
        <dbReference type="Proteomes" id="UP001454036"/>
    </source>
</evidence>
<evidence type="ECO:0000256" key="1">
    <source>
        <dbReference type="ARBA" id="ARBA00022801"/>
    </source>
</evidence>
<proteinExistence type="predicted"/>